<organism evidence="1 2">
    <name type="scientific">Grifola frondosa</name>
    <name type="common">Maitake</name>
    <name type="synonym">Polyporus frondosus</name>
    <dbReference type="NCBI Taxonomy" id="5627"/>
    <lineage>
        <taxon>Eukaryota</taxon>
        <taxon>Fungi</taxon>
        <taxon>Dikarya</taxon>
        <taxon>Basidiomycota</taxon>
        <taxon>Agaricomycotina</taxon>
        <taxon>Agaricomycetes</taxon>
        <taxon>Polyporales</taxon>
        <taxon>Grifolaceae</taxon>
        <taxon>Grifola</taxon>
    </lineage>
</organism>
<name>A0A1C7MDT1_GRIFR</name>
<evidence type="ECO:0000313" key="2">
    <source>
        <dbReference type="Proteomes" id="UP000092993"/>
    </source>
</evidence>
<reference evidence="1 2" key="1">
    <citation type="submission" date="2016-03" db="EMBL/GenBank/DDBJ databases">
        <title>Whole genome sequencing of Grifola frondosa 9006-11.</title>
        <authorList>
            <person name="Min B."/>
            <person name="Park H."/>
            <person name="Kim J.-G."/>
            <person name="Cho H."/>
            <person name="Oh Y.-L."/>
            <person name="Kong W.-S."/>
            <person name="Choi I.-G."/>
        </authorList>
    </citation>
    <scope>NUCLEOTIDE SEQUENCE [LARGE SCALE GENOMIC DNA]</scope>
    <source>
        <strain evidence="1 2">9006-11</strain>
    </source>
</reference>
<dbReference type="Proteomes" id="UP000092993">
    <property type="component" value="Unassembled WGS sequence"/>
</dbReference>
<sequence length="157" mass="17039">MRVFDERDLSVEIPPPRVAREICIKSLAIYLLTAGSADVICMSSCVPSDSSQPQPQQTPRTSLQIDQWHTTSTIHILDAIDLHFRSMECDHAHLLYASGGLIEVKFPLAEATAFPNPTLFGGNLVGISYAGTPLALPTSVTVALLLPLRLPQAQGFE</sequence>
<accession>A0A1C7MDT1</accession>
<protein>
    <submittedName>
        <fullName evidence="1">Uncharacterized protein</fullName>
    </submittedName>
</protein>
<dbReference type="AlphaFoldDB" id="A0A1C7MDT1"/>
<keyword evidence="2" id="KW-1185">Reference proteome</keyword>
<evidence type="ECO:0000313" key="1">
    <source>
        <dbReference type="EMBL" id="OBZ75085.1"/>
    </source>
</evidence>
<comment type="caution">
    <text evidence="1">The sequence shown here is derived from an EMBL/GenBank/DDBJ whole genome shotgun (WGS) entry which is preliminary data.</text>
</comment>
<proteinExistence type="predicted"/>
<dbReference type="EMBL" id="LUGG01000004">
    <property type="protein sequence ID" value="OBZ75085.1"/>
    <property type="molecule type" value="Genomic_DNA"/>
</dbReference>
<gene>
    <name evidence="1" type="ORF">A0H81_05025</name>
</gene>